<keyword evidence="1" id="KW-1133">Transmembrane helix</keyword>
<evidence type="ECO:0000256" key="1">
    <source>
        <dbReference type="SAM" id="Phobius"/>
    </source>
</evidence>
<sequence length="169" mass="19818">MKRSLMLYLCITIVLLNIFTYSYYSKQVAFEQKRFAKYEKKMTDSLNVINSKLLDEGYFSLEHNQNAQDYFENQQGTKVIDYQRLIPVIRDQLLDYNKNPDGNVYTGQTTIGANKFVINKIKVLNHRWIIADYSDGAIWGEVLLKYFINDDESLSFEVAETILYPKVQP</sequence>
<dbReference type="EMBL" id="VFPJ01000001">
    <property type="protein sequence ID" value="TQM41657.1"/>
    <property type="molecule type" value="Genomic_DNA"/>
</dbReference>
<dbReference type="EMBL" id="PCMW01000160">
    <property type="protein sequence ID" value="PDS21693.1"/>
    <property type="molecule type" value="Genomic_DNA"/>
</dbReference>
<dbReference type="RefSeq" id="WP_014083704.1">
    <property type="nucleotide sequence ID" value="NZ_CBCSFI010000067.1"/>
</dbReference>
<keyword evidence="1" id="KW-0472">Membrane</keyword>
<accession>A0A2H3KF49</accession>
<feature type="transmembrane region" description="Helical" evidence="1">
    <location>
        <begin position="6"/>
        <end position="24"/>
    </location>
</feature>
<reference evidence="3 5" key="2">
    <citation type="submission" date="2019-06" db="EMBL/GenBank/DDBJ databases">
        <title>Genomic Encyclopedia of Archaeal and Bacterial Type Strains, Phase II (KMG-II): from individual species to whole genera.</title>
        <authorList>
            <person name="Goeker M."/>
        </authorList>
    </citation>
    <scope>NUCLEOTIDE SEQUENCE [LARGE SCALE GENOMIC DNA]</scope>
    <source>
        <strain evidence="3 5">DSM 24789</strain>
    </source>
</reference>
<evidence type="ECO:0000313" key="2">
    <source>
        <dbReference type="EMBL" id="PDS21693.1"/>
    </source>
</evidence>
<protein>
    <recommendedName>
        <fullName evidence="6">Hydrolase</fullName>
    </recommendedName>
</protein>
<evidence type="ECO:0008006" key="6">
    <source>
        <dbReference type="Google" id="ProtNLM"/>
    </source>
</evidence>
<proteinExistence type="predicted"/>
<comment type="caution">
    <text evidence="2">The sequence shown here is derived from an EMBL/GenBank/DDBJ whole genome shotgun (WGS) entry which is preliminary data.</text>
</comment>
<dbReference type="AlphaFoldDB" id="A0A2H3KF49"/>
<reference evidence="2 4" key="1">
    <citation type="submission" date="2017-09" db="EMBL/GenBank/DDBJ databases">
        <title>Whole genomes of Flavobacteriaceae.</title>
        <authorList>
            <person name="Stine C."/>
            <person name="Li C."/>
            <person name="Tadesse D."/>
        </authorList>
    </citation>
    <scope>NUCLEOTIDE SEQUENCE [LARGE SCALE GENOMIC DNA]</scope>
    <source>
        <strain evidence="2 4">ATCC 35036</strain>
    </source>
</reference>
<dbReference type="OrthoDB" id="1451701at2"/>
<organism evidence="2 4">
    <name type="scientific">Flavobacterium branchiophilum</name>
    <dbReference type="NCBI Taxonomy" id="55197"/>
    <lineage>
        <taxon>Bacteria</taxon>
        <taxon>Pseudomonadati</taxon>
        <taxon>Bacteroidota</taxon>
        <taxon>Flavobacteriia</taxon>
        <taxon>Flavobacteriales</taxon>
        <taxon>Flavobacteriaceae</taxon>
        <taxon>Flavobacterium</taxon>
    </lineage>
</organism>
<evidence type="ECO:0000313" key="4">
    <source>
        <dbReference type="Proteomes" id="UP000220828"/>
    </source>
</evidence>
<dbReference type="Proteomes" id="UP000320773">
    <property type="component" value="Unassembled WGS sequence"/>
</dbReference>
<name>A0A2H3KF49_9FLAO</name>
<keyword evidence="1" id="KW-0812">Transmembrane</keyword>
<gene>
    <name evidence="2" type="ORF">B0A77_15295</name>
    <name evidence="3" type="ORF">BC670_2646</name>
</gene>
<evidence type="ECO:0000313" key="3">
    <source>
        <dbReference type="EMBL" id="TQM41657.1"/>
    </source>
</evidence>
<evidence type="ECO:0000313" key="5">
    <source>
        <dbReference type="Proteomes" id="UP000320773"/>
    </source>
</evidence>
<dbReference type="OMA" id="LNHRWII"/>
<dbReference type="Proteomes" id="UP000220828">
    <property type="component" value="Unassembled WGS sequence"/>
</dbReference>